<accession>A0AA95HK78</accession>
<gene>
    <name evidence="1" type="ORF">QJT81_08515</name>
</gene>
<dbReference type="AlphaFoldDB" id="A0AA95HK78"/>
<dbReference type="EMBL" id="CP124756">
    <property type="protein sequence ID" value="WGZ96004.1"/>
    <property type="molecule type" value="Genomic_DNA"/>
</dbReference>
<proteinExistence type="predicted"/>
<reference evidence="1" key="1">
    <citation type="journal article" date="2023" name="Int. J. Mol. Sci.">
        <title>Metagenomics Revealed a New Genus 'Candidatus Thiocaldithrix dubininis' gen. nov., sp. nov. and a New Species 'Candidatus Thiothrix putei' sp. nov. in the Family Thiotrichaceae, Some Members of Which Have Traits of Both Na+- and H+-Motive Energetics.</title>
        <authorList>
            <person name="Ravin N.V."/>
            <person name="Muntyan M.S."/>
            <person name="Smolyakov D.D."/>
            <person name="Rudenko T.S."/>
            <person name="Beletsky A.V."/>
            <person name="Mardanov A.V."/>
            <person name="Grabovich M.Y."/>
        </authorList>
    </citation>
    <scope>NUCLEOTIDE SEQUENCE</scope>
    <source>
        <strain evidence="1">GKL-02</strain>
    </source>
</reference>
<name>A0AA95HK78_9GAMM</name>
<protein>
    <submittedName>
        <fullName evidence="1">Uncharacterized protein</fullName>
    </submittedName>
</protein>
<dbReference type="KEGG" id="tput:QJT81_08515"/>
<dbReference type="Proteomes" id="UP001301326">
    <property type="component" value="Chromosome"/>
</dbReference>
<organism evidence="1">
    <name type="scientific">Candidatus Thiothrix putei</name>
    <dbReference type="NCBI Taxonomy" id="3080811"/>
    <lineage>
        <taxon>Bacteria</taxon>
        <taxon>Pseudomonadati</taxon>
        <taxon>Pseudomonadota</taxon>
        <taxon>Gammaproteobacteria</taxon>
        <taxon>Thiotrichales</taxon>
        <taxon>Thiotrichaceae</taxon>
        <taxon>Thiothrix</taxon>
    </lineage>
</organism>
<reference evidence="1" key="2">
    <citation type="submission" date="2023-04" db="EMBL/GenBank/DDBJ databases">
        <authorList>
            <person name="Beletskiy A.V."/>
            <person name="Mardanov A.V."/>
            <person name="Ravin N.V."/>
        </authorList>
    </citation>
    <scope>NUCLEOTIDE SEQUENCE</scope>
    <source>
        <strain evidence="1">GKL-02</strain>
    </source>
</reference>
<sequence length="84" mass="9501">MLKWSLTVYRPLILTIVETCKRLGVSAYRIIRQACQQALTKKPVTVRLPIPPPQVLNPVTGFLAAYGELFREQLPPRLVQENAS</sequence>
<evidence type="ECO:0000313" key="1">
    <source>
        <dbReference type="EMBL" id="WGZ96004.1"/>
    </source>
</evidence>